<evidence type="ECO:0000256" key="1">
    <source>
        <dbReference type="SAM" id="MobiDB-lite"/>
    </source>
</evidence>
<keyword evidence="4" id="KW-1185">Reference proteome</keyword>
<dbReference type="Pfam" id="PF08241">
    <property type="entry name" value="Methyltransf_11"/>
    <property type="match status" value="1"/>
</dbReference>
<dbReference type="GO" id="GO:0008757">
    <property type="term" value="F:S-adenosylmethionine-dependent methyltransferase activity"/>
    <property type="evidence" value="ECO:0007669"/>
    <property type="project" value="InterPro"/>
</dbReference>
<name>A0A495W2K9_9PSEU</name>
<dbReference type="AlphaFoldDB" id="A0A495W2K9"/>
<gene>
    <name evidence="3" type="ORF">C8E97_4035</name>
</gene>
<organism evidence="3 4">
    <name type="scientific">Saccharothrix australiensis</name>
    <dbReference type="NCBI Taxonomy" id="2072"/>
    <lineage>
        <taxon>Bacteria</taxon>
        <taxon>Bacillati</taxon>
        <taxon>Actinomycetota</taxon>
        <taxon>Actinomycetes</taxon>
        <taxon>Pseudonocardiales</taxon>
        <taxon>Pseudonocardiaceae</taxon>
        <taxon>Saccharothrix</taxon>
    </lineage>
</organism>
<dbReference type="EMBL" id="RBXO01000001">
    <property type="protein sequence ID" value="RKT55370.1"/>
    <property type="molecule type" value="Genomic_DNA"/>
</dbReference>
<dbReference type="RefSeq" id="WP_121007082.1">
    <property type="nucleotide sequence ID" value="NZ_RBXO01000001.1"/>
</dbReference>
<accession>A0A495W2K9</accession>
<reference evidence="3 4" key="1">
    <citation type="submission" date="2018-10" db="EMBL/GenBank/DDBJ databases">
        <title>Sequencing the genomes of 1000 actinobacteria strains.</title>
        <authorList>
            <person name="Klenk H.-P."/>
        </authorList>
    </citation>
    <scope>NUCLEOTIDE SEQUENCE [LARGE SCALE GENOMIC DNA]</scope>
    <source>
        <strain evidence="3 4">DSM 43800</strain>
    </source>
</reference>
<proteinExistence type="predicted"/>
<dbReference type="Gene3D" id="3.40.50.150">
    <property type="entry name" value="Vaccinia Virus protein VP39"/>
    <property type="match status" value="1"/>
</dbReference>
<feature type="compositionally biased region" description="Basic and acidic residues" evidence="1">
    <location>
        <begin position="36"/>
        <end position="45"/>
    </location>
</feature>
<dbReference type="InterPro" id="IPR013216">
    <property type="entry name" value="Methyltransf_11"/>
</dbReference>
<dbReference type="OrthoDB" id="20930at2"/>
<feature type="region of interest" description="Disordered" evidence="1">
    <location>
        <begin position="1"/>
        <end position="45"/>
    </location>
</feature>
<dbReference type="InterPro" id="IPR029063">
    <property type="entry name" value="SAM-dependent_MTases_sf"/>
</dbReference>
<sequence>MNPDRSHQPTTPDHAPGTPPAEERRTVVPEGFFATKDPDGDPARADRSAREVFSEIYASAAWNWGDDTGFDETASRSGVGSDLVQTAVLRAELPGLVAALGVRTFLDLPCGDFFWMSRVELGVESYLGADVVPEVVERNRERFARPDREFLVLDLVRDPLPPADLVFSRDCLVHLSHDDVRGALDNVKRSGAKYLATTTFTERAANDDIETGGWRPLNLRVAPFHLPEPVHLINERCTEVYVVERGGEQVELRFADKSIGVWRVADL</sequence>
<feature type="domain" description="Methyltransferase type 11" evidence="2">
    <location>
        <begin position="106"/>
        <end position="189"/>
    </location>
</feature>
<evidence type="ECO:0000313" key="3">
    <source>
        <dbReference type="EMBL" id="RKT55370.1"/>
    </source>
</evidence>
<evidence type="ECO:0000313" key="4">
    <source>
        <dbReference type="Proteomes" id="UP000282084"/>
    </source>
</evidence>
<protein>
    <recommendedName>
        <fullName evidence="2">Methyltransferase type 11 domain-containing protein</fullName>
    </recommendedName>
</protein>
<dbReference type="SUPFAM" id="SSF53335">
    <property type="entry name" value="S-adenosyl-L-methionine-dependent methyltransferases"/>
    <property type="match status" value="1"/>
</dbReference>
<dbReference type="Proteomes" id="UP000282084">
    <property type="component" value="Unassembled WGS sequence"/>
</dbReference>
<comment type="caution">
    <text evidence="3">The sequence shown here is derived from an EMBL/GenBank/DDBJ whole genome shotgun (WGS) entry which is preliminary data.</text>
</comment>
<evidence type="ECO:0000259" key="2">
    <source>
        <dbReference type="Pfam" id="PF08241"/>
    </source>
</evidence>